<reference evidence="1" key="1">
    <citation type="submission" date="2023-08" db="EMBL/GenBank/DDBJ databases">
        <authorList>
            <person name="Audoor S."/>
            <person name="Bilcke G."/>
        </authorList>
    </citation>
    <scope>NUCLEOTIDE SEQUENCE</scope>
</reference>
<evidence type="ECO:0000313" key="2">
    <source>
        <dbReference type="Proteomes" id="UP001295423"/>
    </source>
</evidence>
<comment type="caution">
    <text evidence="1">The sequence shown here is derived from an EMBL/GenBank/DDBJ whole genome shotgun (WGS) entry which is preliminary data.</text>
</comment>
<proteinExistence type="predicted"/>
<sequence>MIRSRAESFSNNEEDHGALLQYWSDSIAKNMSNDENLLLTRKLLLARKLCDDDWCTWWDKQQAAQRIMEREDKMHSAQGYFHRGWYWLHMGKYSRSLFELKKALNLYDKIPPMAEVSVERQQDFLERKAKCHYALGQAMMGTFQMGEAEKELYRAWRISANYEEMESMTKHVEHLMEVALSHNWGQLEAHCRTVRIKNAIEHEVSADCMYASGNLHVALEEYRKCLIIQDEKESYLRTAQAHVRCKLAATFQSLERLEEASYEWATALRIYRHDLGPDHSRTLATMKRFRANHAQLAEIAIIEAQGHVR</sequence>
<dbReference type="InterPro" id="IPR011990">
    <property type="entry name" value="TPR-like_helical_dom_sf"/>
</dbReference>
<dbReference type="Proteomes" id="UP001295423">
    <property type="component" value="Unassembled WGS sequence"/>
</dbReference>
<accession>A0AAD2PV95</accession>
<protein>
    <recommendedName>
        <fullName evidence="3">Kinesin light chain</fullName>
    </recommendedName>
</protein>
<gene>
    <name evidence="1" type="ORF">CYCCA115_LOCUS14718</name>
</gene>
<dbReference type="Gene3D" id="1.25.40.10">
    <property type="entry name" value="Tetratricopeptide repeat domain"/>
    <property type="match status" value="2"/>
</dbReference>
<keyword evidence="2" id="KW-1185">Reference proteome</keyword>
<organism evidence="1 2">
    <name type="scientific">Cylindrotheca closterium</name>
    <dbReference type="NCBI Taxonomy" id="2856"/>
    <lineage>
        <taxon>Eukaryota</taxon>
        <taxon>Sar</taxon>
        <taxon>Stramenopiles</taxon>
        <taxon>Ochrophyta</taxon>
        <taxon>Bacillariophyta</taxon>
        <taxon>Bacillariophyceae</taxon>
        <taxon>Bacillariophycidae</taxon>
        <taxon>Bacillariales</taxon>
        <taxon>Bacillariaceae</taxon>
        <taxon>Cylindrotheca</taxon>
    </lineage>
</organism>
<dbReference type="AlphaFoldDB" id="A0AAD2PV95"/>
<name>A0AAD2PV95_9STRA</name>
<evidence type="ECO:0008006" key="3">
    <source>
        <dbReference type="Google" id="ProtNLM"/>
    </source>
</evidence>
<dbReference type="SUPFAM" id="SSF48452">
    <property type="entry name" value="TPR-like"/>
    <property type="match status" value="1"/>
</dbReference>
<dbReference type="EMBL" id="CAKOGP040001858">
    <property type="protein sequence ID" value="CAJ1954123.1"/>
    <property type="molecule type" value="Genomic_DNA"/>
</dbReference>
<evidence type="ECO:0000313" key="1">
    <source>
        <dbReference type="EMBL" id="CAJ1954123.1"/>
    </source>
</evidence>